<dbReference type="Proteomes" id="UP000799753">
    <property type="component" value="Unassembled WGS sequence"/>
</dbReference>
<dbReference type="AlphaFoldDB" id="A0A6A6S310"/>
<dbReference type="GO" id="GO:0016787">
    <property type="term" value="F:hydrolase activity"/>
    <property type="evidence" value="ECO:0007669"/>
    <property type="project" value="UniProtKB-KW"/>
</dbReference>
<keyword evidence="3" id="KW-0378">Hydrolase</keyword>
<keyword evidence="4" id="KW-1185">Reference proteome</keyword>
<evidence type="ECO:0000313" key="4">
    <source>
        <dbReference type="Proteomes" id="UP000799753"/>
    </source>
</evidence>
<dbReference type="Gene3D" id="3.40.50.1820">
    <property type="entry name" value="alpha/beta hydrolase"/>
    <property type="match status" value="1"/>
</dbReference>
<feature type="chain" id="PRO_5025630079" evidence="1">
    <location>
        <begin position="24"/>
        <end position="400"/>
    </location>
</feature>
<dbReference type="Pfam" id="PF12697">
    <property type="entry name" value="Abhydrolase_6"/>
    <property type="match status" value="1"/>
</dbReference>
<evidence type="ECO:0000313" key="3">
    <source>
        <dbReference type="EMBL" id="KAF2641481.1"/>
    </source>
</evidence>
<evidence type="ECO:0000256" key="1">
    <source>
        <dbReference type="SAM" id="SignalP"/>
    </source>
</evidence>
<proteinExistence type="predicted"/>
<dbReference type="InterPro" id="IPR000073">
    <property type="entry name" value="AB_hydrolase_1"/>
</dbReference>
<organism evidence="3 4">
    <name type="scientific">Massarina eburnea CBS 473.64</name>
    <dbReference type="NCBI Taxonomy" id="1395130"/>
    <lineage>
        <taxon>Eukaryota</taxon>
        <taxon>Fungi</taxon>
        <taxon>Dikarya</taxon>
        <taxon>Ascomycota</taxon>
        <taxon>Pezizomycotina</taxon>
        <taxon>Dothideomycetes</taxon>
        <taxon>Pleosporomycetidae</taxon>
        <taxon>Pleosporales</taxon>
        <taxon>Massarineae</taxon>
        <taxon>Massarinaceae</taxon>
        <taxon>Massarina</taxon>
    </lineage>
</organism>
<dbReference type="EMBL" id="MU006783">
    <property type="protein sequence ID" value="KAF2641481.1"/>
    <property type="molecule type" value="Genomic_DNA"/>
</dbReference>
<accession>A0A6A6S310</accession>
<gene>
    <name evidence="3" type="ORF">P280DRAFT_469099</name>
</gene>
<reference evidence="3" key="1">
    <citation type="journal article" date="2020" name="Stud. Mycol.">
        <title>101 Dothideomycetes genomes: a test case for predicting lifestyles and emergence of pathogens.</title>
        <authorList>
            <person name="Haridas S."/>
            <person name="Albert R."/>
            <person name="Binder M."/>
            <person name="Bloem J."/>
            <person name="Labutti K."/>
            <person name="Salamov A."/>
            <person name="Andreopoulos B."/>
            <person name="Baker S."/>
            <person name="Barry K."/>
            <person name="Bills G."/>
            <person name="Bluhm B."/>
            <person name="Cannon C."/>
            <person name="Castanera R."/>
            <person name="Culley D."/>
            <person name="Daum C."/>
            <person name="Ezra D."/>
            <person name="Gonzalez J."/>
            <person name="Henrissat B."/>
            <person name="Kuo A."/>
            <person name="Liang C."/>
            <person name="Lipzen A."/>
            <person name="Lutzoni F."/>
            <person name="Magnuson J."/>
            <person name="Mondo S."/>
            <person name="Nolan M."/>
            <person name="Ohm R."/>
            <person name="Pangilinan J."/>
            <person name="Park H.-J."/>
            <person name="Ramirez L."/>
            <person name="Alfaro M."/>
            <person name="Sun H."/>
            <person name="Tritt A."/>
            <person name="Yoshinaga Y."/>
            <person name="Zwiers L.-H."/>
            <person name="Turgeon B."/>
            <person name="Goodwin S."/>
            <person name="Spatafora J."/>
            <person name="Crous P."/>
            <person name="Grigoriev I."/>
        </authorList>
    </citation>
    <scope>NUCLEOTIDE SEQUENCE</scope>
    <source>
        <strain evidence="3">CBS 473.64</strain>
    </source>
</reference>
<protein>
    <submittedName>
        <fullName evidence="3">Alpha/beta-hydrolase</fullName>
    </submittedName>
</protein>
<dbReference type="SUPFAM" id="SSF53474">
    <property type="entry name" value="alpha/beta-Hydrolases"/>
    <property type="match status" value="1"/>
</dbReference>
<feature type="domain" description="AB hydrolase-1" evidence="2">
    <location>
        <begin position="125"/>
        <end position="381"/>
    </location>
</feature>
<dbReference type="InterPro" id="IPR029058">
    <property type="entry name" value="AB_hydrolase_fold"/>
</dbReference>
<sequence length="400" mass="41589">MLSASLLLTRAAAFAIAVTSCTAAVFSSTDGFTSSSYSSSYGGNAICISGKTYINASATNTKINYSIPDQLNATQTIQELLSPYTNIYTATNGGPANVSGSYALAARLCFPADETAAAKVNTVHLLTHGATLDSTYWDFAKGYSYIDAAAAAGYATFSYDRLGVGSSVHPDPIQVVQGALQVEILHQLVLRLRGLASSGLGGKTFSKVVGIGHSAGATFTQAVTARYPADFDAVALSGITTSTGTVAAAEAAFALVVANSQSRFRGIANGYFTFGSGQPGIQFAYFKYPYFDASILAKQTSTIQTNTLGELLTFGSIVAPAAAYTNPVYILNGANDYVFCGGNCSQPVDQNAAALAFFYPAVGAKGKSGQEPNAGHNLFLHTGATGFYANVINWVNENEL</sequence>
<keyword evidence="1" id="KW-0732">Signal</keyword>
<evidence type="ECO:0000259" key="2">
    <source>
        <dbReference type="Pfam" id="PF12697"/>
    </source>
</evidence>
<dbReference type="OrthoDB" id="190201at2759"/>
<name>A0A6A6S310_9PLEO</name>
<feature type="signal peptide" evidence="1">
    <location>
        <begin position="1"/>
        <end position="23"/>
    </location>
</feature>